<dbReference type="KEGG" id="dho:Dia5BBH33_10770"/>
<keyword evidence="3" id="KW-1185">Reference proteome</keyword>
<dbReference type="GeneID" id="92716292"/>
<accession>A0A8D4UUF0</accession>
<name>A0A8D4UUF0_9FIRM</name>
<protein>
    <submittedName>
        <fullName evidence="2">Uncharacterized protein</fullName>
    </submittedName>
</protein>
<proteinExistence type="predicted"/>
<feature type="transmembrane region" description="Helical" evidence="1">
    <location>
        <begin position="47"/>
        <end position="63"/>
    </location>
</feature>
<evidence type="ECO:0000256" key="1">
    <source>
        <dbReference type="SAM" id="Phobius"/>
    </source>
</evidence>
<organism evidence="2 3">
    <name type="scientific">Dialister hominis</name>
    <dbReference type="NCBI Taxonomy" id="2582419"/>
    <lineage>
        <taxon>Bacteria</taxon>
        <taxon>Bacillati</taxon>
        <taxon>Bacillota</taxon>
        <taxon>Negativicutes</taxon>
        <taxon>Veillonellales</taxon>
        <taxon>Veillonellaceae</taxon>
        <taxon>Dialister</taxon>
    </lineage>
</organism>
<sequence>MDTFKEEVYGKIQWECCRAKIYIVAMSLFYVLICATIITYAMEYGNILYVVAACVFCFSVWRINRLHTPVALVCEKKLLVSVPWSFLNSDFDFSFKSLYMPIEYSEITGVSNCWDHLYIGARVAGGIVGLPVQMSCVSRKDKKKFKFWISKKQEENRHVSRLTF</sequence>
<dbReference type="EMBL" id="AP019697">
    <property type="protein sequence ID" value="BBK25142.1"/>
    <property type="molecule type" value="Genomic_DNA"/>
</dbReference>
<feature type="transmembrane region" description="Helical" evidence="1">
    <location>
        <begin position="21"/>
        <end position="41"/>
    </location>
</feature>
<keyword evidence="1" id="KW-0812">Transmembrane</keyword>
<evidence type="ECO:0000313" key="2">
    <source>
        <dbReference type="EMBL" id="BBK25142.1"/>
    </source>
</evidence>
<gene>
    <name evidence="2" type="ORF">Dia5BBH33_10770</name>
</gene>
<dbReference type="AlphaFoldDB" id="A0A8D4UUF0"/>
<dbReference type="RefSeq" id="WP_022382953.1">
    <property type="nucleotide sequence ID" value="NZ_AP019697.1"/>
</dbReference>
<keyword evidence="1" id="KW-0472">Membrane</keyword>
<reference evidence="3" key="1">
    <citation type="submission" date="2019-05" db="EMBL/GenBank/DDBJ databases">
        <title>Complete genome sequencing of Dialister sp. strain 5BBH33.</title>
        <authorList>
            <person name="Sakamoto M."/>
            <person name="Murakami T."/>
            <person name="Mori H."/>
        </authorList>
    </citation>
    <scope>NUCLEOTIDE SEQUENCE [LARGE SCALE GENOMIC DNA]</scope>
    <source>
        <strain evidence="3">5BBH33</strain>
    </source>
</reference>
<dbReference type="Proteomes" id="UP000320585">
    <property type="component" value="Chromosome"/>
</dbReference>
<dbReference type="OrthoDB" id="1634059at2"/>
<evidence type="ECO:0000313" key="3">
    <source>
        <dbReference type="Proteomes" id="UP000320585"/>
    </source>
</evidence>
<keyword evidence="1" id="KW-1133">Transmembrane helix</keyword>